<sequence length="579" mass="67077">MLQIPDNVREDLMRLVPLSIFEEIACFVFYDNHPRDNRNIDVIICTYSGKIKEYFQREEVGESYIPSHLKADKIIILRNSACKLFYVVAAEDHLFIFKRDDIFDVHKTVNEIKSYTIEDVACTGQPCLKVIYKRDARPLICNDKFDGLGEQSLLLSDIHVDENVPILNDLKRKLIETQFILKYKENIHQEFINLRQMTTLIAYQKINPNFDDSVFKSDIKDMAGALRIKTSTPWVKMCNKNIVIILEIINDNENAMEDVHILLHSTNKPSLVYSTKLFQKTNIEPFWIESKLQTVECNKEYAIIAVIDIKEMKENVISSIEFSGVLVYKANRREYILPFEPVNISTLQTMGENFDVLSSDIIDPYTVLSILSTTQKNDLYLRHVKVANVSELHIPDTFCKYLGMEQIQSSPNIVIHRNSPYHILHSVMIVFPSEKKCQYEQVKEFSVYTRTPDQIISLIHLIHDAVPYRMVITTPDHRIVAKHEHLKKYNEELSTTNPQQKGYVEYANAMLNQTEMLIEHLNDCMVKMNESKVPEVQQKIGQEIDVLATGLSNFQKLKTNILQEESRGLKCLRNHAGPD</sequence>
<dbReference type="GeneID" id="113521714"/>
<dbReference type="RefSeq" id="XP_026763149.2">
    <property type="nucleotide sequence ID" value="XM_026907348.3"/>
</dbReference>
<accession>A0A6J1X232</accession>
<proteinExistence type="predicted"/>
<protein>
    <submittedName>
        <fullName evidence="2">Uncharacterized protein LOC113521714</fullName>
    </submittedName>
</protein>
<dbReference type="Proteomes" id="UP001652740">
    <property type="component" value="Unplaced"/>
</dbReference>
<dbReference type="AlphaFoldDB" id="A0A6J1X232"/>
<organism evidence="1 2">
    <name type="scientific">Galleria mellonella</name>
    <name type="common">Greater wax moth</name>
    <dbReference type="NCBI Taxonomy" id="7137"/>
    <lineage>
        <taxon>Eukaryota</taxon>
        <taxon>Metazoa</taxon>
        <taxon>Ecdysozoa</taxon>
        <taxon>Arthropoda</taxon>
        <taxon>Hexapoda</taxon>
        <taxon>Insecta</taxon>
        <taxon>Pterygota</taxon>
        <taxon>Neoptera</taxon>
        <taxon>Endopterygota</taxon>
        <taxon>Lepidoptera</taxon>
        <taxon>Glossata</taxon>
        <taxon>Ditrysia</taxon>
        <taxon>Pyraloidea</taxon>
        <taxon>Pyralidae</taxon>
        <taxon>Galleriinae</taxon>
        <taxon>Galleria</taxon>
    </lineage>
</organism>
<reference evidence="2" key="1">
    <citation type="submission" date="2025-08" db="UniProtKB">
        <authorList>
            <consortium name="RefSeq"/>
        </authorList>
    </citation>
    <scope>IDENTIFICATION</scope>
    <source>
        <tissue evidence="2">Whole larvae</tissue>
    </source>
</reference>
<gene>
    <name evidence="2" type="primary">LOC113521714</name>
</gene>
<name>A0A6J1X232_GALME</name>
<evidence type="ECO:0000313" key="1">
    <source>
        <dbReference type="Proteomes" id="UP001652740"/>
    </source>
</evidence>
<keyword evidence="1" id="KW-1185">Reference proteome</keyword>
<dbReference type="InParanoid" id="A0A6J1X232"/>
<dbReference type="KEGG" id="gmw:113521714"/>
<evidence type="ECO:0000313" key="2">
    <source>
        <dbReference type="RefSeq" id="XP_026763149.2"/>
    </source>
</evidence>